<organism evidence="1 2">
    <name type="scientific">Thiohalorhabdus denitrificans</name>
    <dbReference type="NCBI Taxonomy" id="381306"/>
    <lineage>
        <taxon>Bacteria</taxon>
        <taxon>Pseudomonadati</taxon>
        <taxon>Pseudomonadota</taxon>
        <taxon>Gammaproteobacteria</taxon>
        <taxon>Thiohalorhabdales</taxon>
        <taxon>Thiohalorhabdaceae</taxon>
        <taxon>Thiohalorhabdus</taxon>
    </lineage>
</organism>
<keyword evidence="2" id="KW-1185">Reference proteome</keyword>
<accession>A0A0N8PN53</accession>
<dbReference type="RefSeq" id="WP_054965547.1">
    <property type="nucleotide sequence ID" value="NZ_FMUN01000006.1"/>
</dbReference>
<gene>
    <name evidence="1" type="ORF">SAMN05661077_2360</name>
</gene>
<reference evidence="2" key="1">
    <citation type="submission" date="2016-10" db="EMBL/GenBank/DDBJ databases">
        <authorList>
            <person name="Varghese N."/>
        </authorList>
    </citation>
    <scope>NUCLEOTIDE SEQUENCE [LARGE SCALE GENOMIC DNA]</scope>
    <source>
        <strain evidence="2">HL 19</strain>
    </source>
</reference>
<dbReference type="SUPFAM" id="SSF82784">
    <property type="entry name" value="OsmC-like"/>
    <property type="match status" value="1"/>
</dbReference>
<dbReference type="AlphaFoldDB" id="A0A0N8PN53"/>
<dbReference type="InterPro" id="IPR003718">
    <property type="entry name" value="OsmC/Ohr_fam"/>
</dbReference>
<protein>
    <submittedName>
        <fullName evidence="1">Uncharacterized OsmC-related protein</fullName>
    </submittedName>
</protein>
<dbReference type="Gene3D" id="3.30.300.20">
    <property type="match status" value="1"/>
</dbReference>
<dbReference type="OrthoDB" id="5297623at2"/>
<dbReference type="STRING" id="381306.AN478_05100"/>
<dbReference type="InterPro" id="IPR036102">
    <property type="entry name" value="OsmC/Ohrsf"/>
</dbReference>
<dbReference type="Proteomes" id="UP000183104">
    <property type="component" value="Unassembled WGS sequence"/>
</dbReference>
<sequence>MADSGAPDFEVELAHRGRWAFDVDFRQEGVAHGVMDEPAPLGDQTGPDAARTLAAAVGDCLSASLLFCLRKFEREPEGLETTVRGFMTRNERGHLRVGSLEVTLRVRGLEVDTKVRRCTELFEDHCPVTSSVRQGIPVRVTVTDETGSPLA</sequence>
<name>A0A0N8PN53_9GAMM</name>
<proteinExistence type="predicted"/>
<dbReference type="InterPro" id="IPR015946">
    <property type="entry name" value="KH_dom-like_a/b"/>
</dbReference>
<evidence type="ECO:0000313" key="2">
    <source>
        <dbReference type="Proteomes" id="UP000183104"/>
    </source>
</evidence>
<evidence type="ECO:0000313" key="1">
    <source>
        <dbReference type="EMBL" id="SCY51206.1"/>
    </source>
</evidence>
<dbReference type="EMBL" id="FMUN01000006">
    <property type="protein sequence ID" value="SCY51206.1"/>
    <property type="molecule type" value="Genomic_DNA"/>
</dbReference>
<dbReference type="Pfam" id="PF02566">
    <property type="entry name" value="OsmC"/>
    <property type="match status" value="1"/>
</dbReference>